<evidence type="ECO:0000313" key="3">
    <source>
        <dbReference type="EMBL" id="KAH9314276.1"/>
    </source>
</evidence>
<dbReference type="SMART" id="SM00385">
    <property type="entry name" value="CYCLIN"/>
    <property type="match status" value="1"/>
</dbReference>
<dbReference type="SUPFAM" id="SSF69318">
    <property type="entry name" value="Integrin alpha N-terminal domain"/>
    <property type="match status" value="1"/>
</dbReference>
<comment type="caution">
    <text evidence="3">The sequence shown here is derived from an EMBL/GenBank/DDBJ whole genome shotgun (WGS) entry which is preliminary data.</text>
</comment>
<gene>
    <name evidence="3" type="ORF">KI387_022903</name>
</gene>
<dbReference type="InterPro" id="IPR006671">
    <property type="entry name" value="Cyclin_N"/>
</dbReference>
<comment type="similarity">
    <text evidence="1">Belongs to the cyclin family.</text>
</comment>
<keyword evidence="1" id="KW-0195">Cyclin</keyword>
<proteinExistence type="inferred from homology"/>
<organism evidence="3 4">
    <name type="scientific">Taxus chinensis</name>
    <name type="common">Chinese yew</name>
    <name type="synonym">Taxus wallichiana var. chinensis</name>
    <dbReference type="NCBI Taxonomy" id="29808"/>
    <lineage>
        <taxon>Eukaryota</taxon>
        <taxon>Viridiplantae</taxon>
        <taxon>Streptophyta</taxon>
        <taxon>Embryophyta</taxon>
        <taxon>Tracheophyta</taxon>
        <taxon>Spermatophyta</taxon>
        <taxon>Pinopsida</taxon>
        <taxon>Pinidae</taxon>
        <taxon>Conifers II</taxon>
        <taxon>Cupressales</taxon>
        <taxon>Taxaceae</taxon>
        <taxon>Taxus</taxon>
    </lineage>
</organism>
<dbReference type="Pfam" id="PF00134">
    <property type="entry name" value="Cyclin_N"/>
    <property type="match status" value="1"/>
</dbReference>
<reference evidence="3 4" key="1">
    <citation type="journal article" date="2021" name="Nat. Plants">
        <title>The Taxus genome provides insights into paclitaxel biosynthesis.</title>
        <authorList>
            <person name="Xiong X."/>
            <person name="Gou J."/>
            <person name="Liao Q."/>
            <person name="Li Y."/>
            <person name="Zhou Q."/>
            <person name="Bi G."/>
            <person name="Li C."/>
            <person name="Du R."/>
            <person name="Wang X."/>
            <person name="Sun T."/>
            <person name="Guo L."/>
            <person name="Liang H."/>
            <person name="Lu P."/>
            <person name="Wu Y."/>
            <person name="Zhang Z."/>
            <person name="Ro D.K."/>
            <person name="Shang Y."/>
            <person name="Huang S."/>
            <person name="Yan J."/>
        </authorList>
    </citation>
    <scope>NUCLEOTIDE SEQUENCE [LARGE SCALE GENOMIC DNA]</scope>
    <source>
        <strain evidence="3">Ta-2019</strain>
    </source>
</reference>
<protein>
    <recommendedName>
        <fullName evidence="2">Cyclin-like domain-containing protein</fullName>
    </recommendedName>
</protein>
<evidence type="ECO:0000256" key="1">
    <source>
        <dbReference type="RuleBase" id="RU000383"/>
    </source>
</evidence>
<dbReference type="PANTHER" id="PTHR10026">
    <property type="entry name" value="CYCLIN"/>
    <property type="match status" value="1"/>
</dbReference>
<keyword evidence="4" id="KW-1185">Reference proteome</keyword>
<name>A0AA38G1A1_TAXCH</name>
<evidence type="ECO:0000313" key="4">
    <source>
        <dbReference type="Proteomes" id="UP000824469"/>
    </source>
</evidence>
<dbReference type="Proteomes" id="UP000824469">
    <property type="component" value="Unassembled WGS sequence"/>
</dbReference>
<sequence>MEHIRGHHHFPIGNDTNILGPSSGYERGPFLIRNEGTFQNNARNLTRKFQESFHATGGYDNGPASKKRREVYLSNPLNVNNCLPFAWSLEDSVCNSRGINNYSAFSGRAEEGYCNGMVFNSSSVLSWRHEENVSDLVNPNSCPIARTDEFITGVSNNNDGFDNYLSRDEIERCSPSRRDGIDLQKETYFRYSYCAFLQTLGMRLQLPQTTIATAMVFCHRFFLRRSHATHDRFLVATAALFLAAKTEETPRPLNSVLIVSYEICHKHELENFHYLLPIDWFEQYKQCVLEAEQMVLTTLDFEVAVEHPYNPLMSVLNKIGLAQTVLVHVAWNLVSEGDEDALLNTQCPKNVELRWQAEVSSSVYATPLIADINSDGKLDIVVPSFVHYLEVLDGSDGDKMPGNGQCSINQLLMPGPLSQVGHVPSINFSCQPTSIDIDKDGVREIALAMYNGEVLFFRASGYLMAEKLEVPRLRARKDWYVGLEKDHVDRSHPDVHDDVLIQEAVDQEILSHSYAKHSSGSPFMLWQIPLLSICPGKSSLQAMQVSKVENADAVISVS</sequence>
<dbReference type="InterPro" id="IPR013763">
    <property type="entry name" value="Cyclin-like_dom"/>
</dbReference>
<dbReference type="AlphaFoldDB" id="A0AA38G1A1"/>
<dbReference type="SUPFAM" id="SSF47954">
    <property type="entry name" value="Cyclin-like"/>
    <property type="match status" value="1"/>
</dbReference>
<feature type="domain" description="Cyclin-like" evidence="2">
    <location>
        <begin position="195"/>
        <end position="277"/>
    </location>
</feature>
<dbReference type="FunFam" id="1.10.472.10:FF:000212">
    <property type="entry name" value="Cyclin-T1-2"/>
    <property type="match status" value="1"/>
</dbReference>
<dbReference type="Gene3D" id="1.10.472.10">
    <property type="entry name" value="Cyclin-like"/>
    <property type="match status" value="1"/>
</dbReference>
<dbReference type="InterPro" id="IPR028994">
    <property type="entry name" value="Integrin_alpha_N"/>
</dbReference>
<evidence type="ECO:0000259" key="2">
    <source>
        <dbReference type="SMART" id="SM00385"/>
    </source>
</evidence>
<dbReference type="GO" id="GO:0006357">
    <property type="term" value="P:regulation of transcription by RNA polymerase II"/>
    <property type="evidence" value="ECO:0007669"/>
    <property type="project" value="InterPro"/>
</dbReference>
<accession>A0AA38G1A1</accession>
<dbReference type="GO" id="GO:0016538">
    <property type="term" value="F:cyclin-dependent protein serine/threonine kinase regulator activity"/>
    <property type="evidence" value="ECO:0007669"/>
    <property type="project" value="InterPro"/>
</dbReference>
<dbReference type="InterPro" id="IPR043198">
    <property type="entry name" value="Cyclin/Ssn8"/>
</dbReference>
<dbReference type="InterPro" id="IPR036915">
    <property type="entry name" value="Cyclin-like_sf"/>
</dbReference>
<dbReference type="EMBL" id="JAHRHJ020000005">
    <property type="protein sequence ID" value="KAH9314276.1"/>
    <property type="molecule type" value="Genomic_DNA"/>
</dbReference>